<proteinExistence type="predicted"/>
<name>A0A6M2DYX4_XENCH</name>
<organism evidence="3">
    <name type="scientific">Xenopsylla cheopis</name>
    <name type="common">Oriental rat flea</name>
    <name type="synonym">Pulex cheopis</name>
    <dbReference type="NCBI Taxonomy" id="163159"/>
    <lineage>
        <taxon>Eukaryota</taxon>
        <taxon>Metazoa</taxon>
        <taxon>Ecdysozoa</taxon>
        <taxon>Arthropoda</taxon>
        <taxon>Hexapoda</taxon>
        <taxon>Insecta</taxon>
        <taxon>Pterygota</taxon>
        <taxon>Neoptera</taxon>
        <taxon>Endopterygota</taxon>
        <taxon>Siphonaptera</taxon>
        <taxon>Pulicidae</taxon>
        <taxon>Xenopsyllinae</taxon>
        <taxon>Xenopsylla</taxon>
    </lineage>
</organism>
<feature type="compositionally biased region" description="Polar residues" evidence="1">
    <location>
        <begin position="176"/>
        <end position="189"/>
    </location>
</feature>
<feature type="region of interest" description="Disordered" evidence="1">
    <location>
        <begin position="145"/>
        <end position="191"/>
    </location>
</feature>
<accession>A0A6M2DYX4</accession>
<feature type="compositionally biased region" description="Basic and acidic residues" evidence="1">
    <location>
        <begin position="150"/>
        <end position="164"/>
    </location>
</feature>
<evidence type="ECO:0000256" key="2">
    <source>
        <dbReference type="SAM" id="SignalP"/>
    </source>
</evidence>
<dbReference type="EMBL" id="GIIL01007184">
    <property type="protein sequence ID" value="NOV50910.1"/>
    <property type="molecule type" value="Transcribed_RNA"/>
</dbReference>
<feature type="chain" id="PRO_5026884359" evidence="2">
    <location>
        <begin position="18"/>
        <end position="209"/>
    </location>
</feature>
<reference evidence="3" key="1">
    <citation type="submission" date="2020-03" db="EMBL/GenBank/DDBJ databases">
        <title>Transcriptomic Profiling of the Digestive Tract of the Rat Flea, Xenopsylla cheopis, Following Blood Feeding and Infection with Yersinia pestis.</title>
        <authorList>
            <person name="Bland D.M."/>
            <person name="Martens C.A."/>
            <person name="Virtaneva K."/>
            <person name="Kanakabandi K."/>
            <person name="Long D."/>
            <person name="Rosenke R."/>
            <person name="Saturday G.A."/>
            <person name="Hoyt F.H."/>
            <person name="Bruno D.P."/>
            <person name="Ribeiro J.M.C."/>
            <person name="Hinnebusch J."/>
        </authorList>
    </citation>
    <scope>NUCLEOTIDE SEQUENCE</scope>
</reference>
<dbReference type="AlphaFoldDB" id="A0A6M2DYX4"/>
<sequence>MIFNLLCVILFMSFAQSVPFDLSGYVNEDAEENSTQIVEVDNVNGTKKDLYVIKTIVYEVAILADPQDDDNSTDNGTYIQEQVDLTFYNAHGNGTHIDLGDIPIPVQTNISGHIVTGITPVHAGTIPQDPEQLSALLPEGATVTLTKSENSTDQKSESLEKETSDEQENQDETTEFNESGDATENNFALESNEDLLEKLQVIHDLADAL</sequence>
<evidence type="ECO:0000313" key="3">
    <source>
        <dbReference type="EMBL" id="NOV50910.1"/>
    </source>
</evidence>
<feature type="signal peptide" evidence="2">
    <location>
        <begin position="1"/>
        <end position="17"/>
    </location>
</feature>
<evidence type="ECO:0000256" key="1">
    <source>
        <dbReference type="SAM" id="MobiDB-lite"/>
    </source>
</evidence>
<keyword evidence="2" id="KW-0732">Signal</keyword>
<protein>
    <submittedName>
        <fullName evidence="3">Putative conserved secreted protein</fullName>
    </submittedName>
</protein>
<feature type="compositionally biased region" description="Acidic residues" evidence="1">
    <location>
        <begin position="165"/>
        <end position="175"/>
    </location>
</feature>